<dbReference type="PROSITE" id="PS50975">
    <property type="entry name" value="ATP_GRASP"/>
    <property type="match status" value="1"/>
</dbReference>
<dbReference type="Gene3D" id="3.40.50.20">
    <property type="match status" value="1"/>
</dbReference>
<dbReference type="InterPro" id="IPR011761">
    <property type="entry name" value="ATP-grasp"/>
</dbReference>
<reference evidence="8" key="1">
    <citation type="submission" date="2018-05" db="EMBL/GenBank/DDBJ databases">
        <authorList>
            <person name="Lanie J.A."/>
            <person name="Ng W.-L."/>
            <person name="Kazmierczak K.M."/>
            <person name="Andrzejewski T.M."/>
            <person name="Davidsen T.M."/>
            <person name="Wayne K.J."/>
            <person name="Tettelin H."/>
            <person name="Glass J.I."/>
            <person name="Rusch D."/>
            <person name="Podicherti R."/>
            <person name="Tsui H.-C.T."/>
            <person name="Winkler M.E."/>
        </authorList>
    </citation>
    <scope>NUCLEOTIDE SEQUENCE</scope>
</reference>
<dbReference type="PANTHER" id="PTHR11405">
    <property type="entry name" value="CARBAMOYLTRANSFERASE FAMILY MEMBER"/>
    <property type="match status" value="1"/>
</dbReference>
<dbReference type="InterPro" id="IPR013815">
    <property type="entry name" value="ATP_grasp_subdomain_1"/>
</dbReference>
<keyword evidence="5" id="KW-0067">ATP-binding</keyword>
<dbReference type="SUPFAM" id="SSF52440">
    <property type="entry name" value="PreATP-grasp domain"/>
    <property type="match status" value="1"/>
</dbReference>
<evidence type="ECO:0000256" key="4">
    <source>
        <dbReference type="ARBA" id="ARBA00022741"/>
    </source>
</evidence>
<keyword evidence="2" id="KW-0479">Metal-binding</keyword>
<dbReference type="AlphaFoldDB" id="A0A382IXA3"/>
<dbReference type="PANTHER" id="PTHR11405:SF53">
    <property type="entry name" value="CARBAMOYL-PHOSPHATE SYNTHASE [AMMONIA], MITOCHONDRIAL"/>
    <property type="match status" value="1"/>
</dbReference>
<dbReference type="Gene3D" id="3.30.1490.20">
    <property type="entry name" value="ATP-grasp fold, A domain"/>
    <property type="match status" value="1"/>
</dbReference>
<dbReference type="SUPFAM" id="SSF56059">
    <property type="entry name" value="Glutathione synthetase ATP-binding domain-like"/>
    <property type="match status" value="1"/>
</dbReference>
<evidence type="ECO:0000256" key="6">
    <source>
        <dbReference type="ARBA" id="ARBA00047359"/>
    </source>
</evidence>
<dbReference type="GO" id="GO:0004087">
    <property type="term" value="F:carbamoyl-phosphate synthase (ammonia) activity"/>
    <property type="evidence" value="ECO:0007669"/>
    <property type="project" value="UniProtKB-EC"/>
</dbReference>
<dbReference type="GO" id="GO:0006541">
    <property type="term" value="P:glutamine metabolic process"/>
    <property type="evidence" value="ECO:0007669"/>
    <property type="project" value="TreeGrafter"/>
</dbReference>
<feature type="domain" description="ATP-grasp" evidence="7">
    <location>
        <begin position="133"/>
        <end position="223"/>
    </location>
</feature>
<dbReference type="InterPro" id="IPR005479">
    <property type="entry name" value="CPAse_ATP-bd"/>
</dbReference>
<dbReference type="InterPro" id="IPR005483">
    <property type="entry name" value="CPSase_dom"/>
</dbReference>
<accession>A0A382IXA3</accession>
<dbReference type="GO" id="GO:0005524">
    <property type="term" value="F:ATP binding"/>
    <property type="evidence" value="ECO:0007669"/>
    <property type="project" value="UniProtKB-KW"/>
</dbReference>
<dbReference type="Gene3D" id="3.30.470.20">
    <property type="entry name" value="ATP-grasp fold, B domain"/>
    <property type="match status" value="1"/>
</dbReference>
<feature type="non-terminal residue" evidence="8">
    <location>
        <position position="259"/>
    </location>
</feature>
<dbReference type="GO" id="GO:0046872">
    <property type="term" value="F:metal ion binding"/>
    <property type="evidence" value="ECO:0007669"/>
    <property type="project" value="UniProtKB-KW"/>
</dbReference>
<evidence type="ECO:0000256" key="5">
    <source>
        <dbReference type="ARBA" id="ARBA00022840"/>
    </source>
</evidence>
<evidence type="ECO:0000313" key="8">
    <source>
        <dbReference type="EMBL" id="SVC04504.1"/>
    </source>
</evidence>
<dbReference type="GO" id="GO:0004088">
    <property type="term" value="F:carbamoyl-phosphate synthase (glutamine-hydrolyzing) activity"/>
    <property type="evidence" value="ECO:0007669"/>
    <property type="project" value="TreeGrafter"/>
</dbReference>
<dbReference type="Pfam" id="PF25596">
    <property type="entry name" value="CPSase_L_D1"/>
    <property type="match status" value="1"/>
</dbReference>
<dbReference type="FunFam" id="3.40.50.20:FF:000001">
    <property type="entry name" value="Carbamoyl-phosphate synthase large chain"/>
    <property type="match status" value="1"/>
</dbReference>
<dbReference type="InterPro" id="IPR016185">
    <property type="entry name" value="PreATP-grasp_dom_sf"/>
</dbReference>
<dbReference type="PRINTS" id="PR00098">
    <property type="entry name" value="CPSASE"/>
</dbReference>
<keyword evidence="1" id="KW-0436">Ligase</keyword>
<sequence length="259" mass="27654">MPKRADLKRVLVIGSGPIVIGQACEFDYSGTQACKALRAEGLEVVLVNSNPATIMTDPEVADRTYIEPLTPEIVTQIIECERPDALLPTVGGQTALNLAVVLGDSGVLKAHGVELIGASLEAIKVAEDRLQFREAMHSIGVAVPESVYVKSSDEAMVAVETLGYPVIIRPSFTLGGVGGGIAYNLSEFREMVERGLGFSPVSEILLEESVLGWKEFELEVMRDVADNFVVVCSIENIDPMGVHTGDSVTVAPALTLTDK</sequence>
<protein>
    <recommendedName>
        <fullName evidence="7">ATP-grasp domain-containing protein</fullName>
    </recommendedName>
</protein>
<keyword evidence="3" id="KW-0677">Repeat</keyword>
<proteinExistence type="predicted"/>
<evidence type="ECO:0000256" key="2">
    <source>
        <dbReference type="ARBA" id="ARBA00022723"/>
    </source>
</evidence>
<evidence type="ECO:0000259" key="7">
    <source>
        <dbReference type="PROSITE" id="PS50975"/>
    </source>
</evidence>
<organism evidence="8">
    <name type="scientific">marine metagenome</name>
    <dbReference type="NCBI Taxonomy" id="408172"/>
    <lineage>
        <taxon>unclassified sequences</taxon>
        <taxon>metagenomes</taxon>
        <taxon>ecological metagenomes</taxon>
    </lineage>
</organism>
<dbReference type="PROSITE" id="PS51257">
    <property type="entry name" value="PROKAR_LIPOPROTEIN"/>
    <property type="match status" value="1"/>
</dbReference>
<keyword evidence="4" id="KW-0547">Nucleotide-binding</keyword>
<dbReference type="PROSITE" id="PS00866">
    <property type="entry name" value="CPSASE_1"/>
    <property type="match status" value="1"/>
</dbReference>
<evidence type="ECO:0000256" key="3">
    <source>
        <dbReference type="ARBA" id="ARBA00022737"/>
    </source>
</evidence>
<dbReference type="InterPro" id="IPR058047">
    <property type="entry name" value="CPSase_preATP-grasp"/>
</dbReference>
<dbReference type="GO" id="GO:0005737">
    <property type="term" value="C:cytoplasm"/>
    <property type="evidence" value="ECO:0007669"/>
    <property type="project" value="TreeGrafter"/>
</dbReference>
<name>A0A382IXA3_9ZZZZ</name>
<dbReference type="Pfam" id="PF02786">
    <property type="entry name" value="CPSase_L_D2"/>
    <property type="match status" value="1"/>
</dbReference>
<gene>
    <name evidence="8" type="ORF">METZ01_LOCUS257358</name>
</gene>
<comment type="catalytic activity">
    <reaction evidence="6">
        <text>hydrogencarbonate + NH4(+) + 2 ATP = carbamoyl phosphate + 2 ADP + phosphate + 2 H(+)</text>
        <dbReference type="Rhea" id="RHEA:18029"/>
        <dbReference type="ChEBI" id="CHEBI:15378"/>
        <dbReference type="ChEBI" id="CHEBI:17544"/>
        <dbReference type="ChEBI" id="CHEBI:28938"/>
        <dbReference type="ChEBI" id="CHEBI:30616"/>
        <dbReference type="ChEBI" id="CHEBI:43474"/>
        <dbReference type="ChEBI" id="CHEBI:58228"/>
        <dbReference type="ChEBI" id="CHEBI:456216"/>
        <dbReference type="EC" id="6.3.4.16"/>
    </reaction>
</comment>
<dbReference type="EMBL" id="UINC01070388">
    <property type="protein sequence ID" value="SVC04504.1"/>
    <property type="molecule type" value="Genomic_DNA"/>
</dbReference>
<evidence type="ECO:0000256" key="1">
    <source>
        <dbReference type="ARBA" id="ARBA00022598"/>
    </source>
</evidence>